<proteinExistence type="inferred from homology"/>
<dbReference type="SUPFAM" id="SSF52540">
    <property type="entry name" value="P-loop containing nucleoside triphosphate hydrolases"/>
    <property type="match status" value="1"/>
</dbReference>
<dbReference type="Gene3D" id="3.30.450.90">
    <property type="match status" value="1"/>
</dbReference>
<organism evidence="5 6">
    <name type="scientific">Stieleria marina</name>
    <dbReference type="NCBI Taxonomy" id="1930275"/>
    <lineage>
        <taxon>Bacteria</taxon>
        <taxon>Pseudomonadati</taxon>
        <taxon>Planctomycetota</taxon>
        <taxon>Planctomycetia</taxon>
        <taxon>Pirellulales</taxon>
        <taxon>Pirellulaceae</taxon>
        <taxon>Stieleria</taxon>
    </lineage>
</organism>
<evidence type="ECO:0000313" key="6">
    <source>
        <dbReference type="Proteomes" id="UP000319817"/>
    </source>
</evidence>
<dbReference type="InterPro" id="IPR027417">
    <property type="entry name" value="P-loop_NTPase"/>
</dbReference>
<sequence length="448" mass="49554">MAKQSAASDEQHVWQTGTQVEFSPKIKERTEAQSLLVLARQGAGYEVASGLLGHAIQSRSTHLLLDFSQRGCAIRYQIDGNWEQVPPLERETADAMLYAIKQLCLMNPADRRSQQTGSIDIKCVKDKYEVKVQSQGVPTGERVLVKLEAEKIAFDRMTDLGMRDKMLEAYKDHLNSDGTIVLVTAPKSEGLTTSWVLSLNTADRLIRDFQSFEEEGSGEPDIINISPNYYGGETGKSQEAVVKSACLKEPDVLLFPELPLSESMDMALNQVEKNDKQIMTRTVARTATEGLVMLLAKYPELAPRIAAKIRAVIGQRLIRRLCDNCKVGFEPPPQLLKQLGIPAGRVAMLYQPFLLPPIEQQVDENGNPAPITPCHVCNGRGYYGRIAIFELLAPGEKLRDALLKTKDVAQLNAIAKSEGHRSLQTEAVLTVARGLTGLDELKKLFAKK</sequence>
<protein>
    <submittedName>
        <fullName evidence="5">Type II secretion system protein E</fullName>
    </submittedName>
</protein>
<evidence type="ECO:0000256" key="3">
    <source>
        <dbReference type="ARBA" id="ARBA00022840"/>
    </source>
</evidence>
<dbReference type="Pfam" id="PF00437">
    <property type="entry name" value="T2SSE"/>
    <property type="match status" value="1"/>
</dbReference>
<evidence type="ECO:0000259" key="4">
    <source>
        <dbReference type="Pfam" id="PF00437"/>
    </source>
</evidence>
<keyword evidence="6" id="KW-1185">Reference proteome</keyword>
<dbReference type="GO" id="GO:0005886">
    <property type="term" value="C:plasma membrane"/>
    <property type="evidence" value="ECO:0007669"/>
    <property type="project" value="TreeGrafter"/>
</dbReference>
<evidence type="ECO:0000313" key="5">
    <source>
        <dbReference type="EMBL" id="QDT10104.1"/>
    </source>
</evidence>
<name>A0A517NSK4_9BACT</name>
<reference evidence="5 6" key="1">
    <citation type="submission" date="2019-02" db="EMBL/GenBank/DDBJ databases">
        <title>Deep-cultivation of Planctomycetes and their phenomic and genomic characterization uncovers novel biology.</title>
        <authorList>
            <person name="Wiegand S."/>
            <person name="Jogler M."/>
            <person name="Boedeker C."/>
            <person name="Pinto D."/>
            <person name="Vollmers J."/>
            <person name="Rivas-Marin E."/>
            <person name="Kohn T."/>
            <person name="Peeters S.H."/>
            <person name="Heuer A."/>
            <person name="Rast P."/>
            <person name="Oberbeckmann S."/>
            <person name="Bunk B."/>
            <person name="Jeske O."/>
            <person name="Meyerdierks A."/>
            <person name="Storesund J.E."/>
            <person name="Kallscheuer N."/>
            <person name="Luecker S."/>
            <person name="Lage O.M."/>
            <person name="Pohl T."/>
            <person name="Merkel B.J."/>
            <person name="Hornburger P."/>
            <person name="Mueller R.-W."/>
            <person name="Bruemmer F."/>
            <person name="Labrenz M."/>
            <person name="Spormann A.M."/>
            <person name="Op den Camp H."/>
            <person name="Overmann J."/>
            <person name="Amann R."/>
            <person name="Jetten M.S.M."/>
            <person name="Mascher T."/>
            <person name="Medema M.H."/>
            <person name="Devos D.P."/>
            <person name="Kaster A.-K."/>
            <person name="Ovreas L."/>
            <person name="Rohde M."/>
            <person name="Galperin M.Y."/>
            <person name="Jogler C."/>
        </authorList>
    </citation>
    <scope>NUCLEOTIDE SEQUENCE [LARGE SCALE GENOMIC DNA]</scope>
    <source>
        <strain evidence="5 6">K23_9</strain>
    </source>
</reference>
<dbReference type="PANTHER" id="PTHR30258">
    <property type="entry name" value="TYPE II SECRETION SYSTEM PROTEIN GSPE-RELATED"/>
    <property type="match status" value="1"/>
</dbReference>
<dbReference type="GO" id="GO:0016887">
    <property type="term" value="F:ATP hydrolysis activity"/>
    <property type="evidence" value="ECO:0007669"/>
    <property type="project" value="TreeGrafter"/>
</dbReference>
<dbReference type="Gene3D" id="3.40.50.300">
    <property type="entry name" value="P-loop containing nucleotide triphosphate hydrolases"/>
    <property type="match status" value="1"/>
</dbReference>
<keyword evidence="3" id="KW-0067">ATP-binding</keyword>
<evidence type="ECO:0000256" key="2">
    <source>
        <dbReference type="ARBA" id="ARBA00022741"/>
    </source>
</evidence>
<evidence type="ECO:0000256" key="1">
    <source>
        <dbReference type="ARBA" id="ARBA00006611"/>
    </source>
</evidence>
<dbReference type="RefSeq" id="WP_145417637.1">
    <property type="nucleotide sequence ID" value="NZ_CP036526.1"/>
</dbReference>
<dbReference type="PANTHER" id="PTHR30258:SF2">
    <property type="entry name" value="COMG OPERON PROTEIN 1"/>
    <property type="match status" value="1"/>
</dbReference>
<dbReference type="AlphaFoldDB" id="A0A517NSK4"/>
<keyword evidence="2" id="KW-0547">Nucleotide-binding</keyword>
<dbReference type="GO" id="GO:0005524">
    <property type="term" value="F:ATP binding"/>
    <property type="evidence" value="ECO:0007669"/>
    <property type="project" value="UniProtKB-KW"/>
</dbReference>
<gene>
    <name evidence="5" type="primary">gspE_1</name>
    <name evidence="5" type="ORF">K239x_20580</name>
</gene>
<dbReference type="InterPro" id="IPR001482">
    <property type="entry name" value="T2SS/T4SS_dom"/>
</dbReference>
<dbReference type="EMBL" id="CP036526">
    <property type="protein sequence ID" value="QDT10104.1"/>
    <property type="molecule type" value="Genomic_DNA"/>
</dbReference>
<dbReference type="Proteomes" id="UP000319817">
    <property type="component" value="Chromosome"/>
</dbReference>
<dbReference type="OrthoDB" id="244550at2"/>
<comment type="similarity">
    <text evidence="1">Belongs to the GSP E family.</text>
</comment>
<accession>A0A517NSK4</accession>
<feature type="domain" description="Bacterial type II secretion system protein E" evidence="4">
    <location>
        <begin position="51"/>
        <end position="441"/>
    </location>
</feature>